<dbReference type="AlphaFoldDB" id="A0A9Q0K298"/>
<dbReference type="Proteomes" id="UP001141806">
    <property type="component" value="Unassembled WGS sequence"/>
</dbReference>
<reference evidence="1" key="1">
    <citation type="journal article" date="2023" name="Plant J.">
        <title>The genome of the king protea, Protea cynaroides.</title>
        <authorList>
            <person name="Chang J."/>
            <person name="Duong T.A."/>
            <person name="Schoeman C."/>
            <person name="Ma X."/>
            <person name="Roodt D."/>
            <person name="Barker N."/>
            <person name="Li Z."/>
            <person name="Van de Peer Y."/>
            <person name="Mizrachi E."/>
        </authorList>
    </citation>
    <scope>NUCLEOTIDE SEQUENCE</scope>
    <source>
        <tissue evidence="1">Young leaves</tissue>
    </source>
</reference>
<comment type="caution">
    <text evidence="1">The sequence shown here is derived from an EMBL/GenBank/DDBJ whole genome shotgun (WGS) entry which is preliminary data.</text>
</comment>
<keyword evidence="2" id="KW-1185">Reference proteome</keyword>
<protein>
    <submittedName>
        <fullName evidence="1">Uncharacterized protein</fullName>
    </submittedName>
</protein>
<name>A0A9Q0K298_9MAGN</name>
<gene>
    <name evidence="1" type="ORF">NE237_020391</name>
</gene>
<accession>A0A9Q0K298</accession>
<evidence type="ECO:0000313" key="1">
    <source>
        <dbReference type="EMBL" id="KAJ4960481.1"/>
    </source>
</evidence>
<dbReference type="EMBL" id="JAMYWD010000009">
    <property type="protein sequence ID" value="KAJ4960481.1"/>
    <property type="molecule type" value="Genomic_DNA"/>
</dbReference>
<sequence length="143" mass="16122">MQMTLPKNLLHKIGTPNSRSPLTSNLANHGLISHFSNFYVTVKPLDLLLLLLCSSSFQSPNRKENSKTLFSQPFLSPGSLIFLFLSFISLRQQLQLTEKPPLIFPPPFRFLSLDSPAANGSPHFSFLLQILPQSWVTGGWLWQ</sequence>
<evidence type="ECO:0000313" key="2">
    <source>
        <dbReference type="Proteomes" id="UP001141806"/>
    </source>
</evidence>
<proteinExistence type="predicted"/>
<organism evidence="1 2">
    <name type="scientific">Protea cynaroides</name>
    <dbReference type="NCBI Taxonomy" id="273540"/>
    <lineage>
        <taxon>Eukaryota</taxon>
        <taxon>Viridiplantae</taxon>
        <taxon>Streptophyta</taxon>
        <taxon>Embryophyta</taxon>
        <taxon>Tracheophyta</taxon>
        <taxon>Spermatophyta</taxon>
        <taxon>Magnoliopsida</taxon>
        <taxon>Proteales</taxon>
        <taxon>Proteaceae</taxon>
        <taxon>Protea</taxon>
    </lineage>
</organism>